<dbReference type="Gene3D" id="3.40.50.1980">
    <property type="entry name" value="Nitrogenase molybdenum iron protein domain"/>
    <property type="match status" value="2"/>
</dbReference>
<dbReference type="EMBL" id="AP019400">
    <property type="protein sequence ID" value="BBI31298.1"/>
    <property type="molecule type" value="Genomic_DNA"/>
</dbReference>
<dbReference type="PANTHER" id="PTHR43280">
    <property type="entry name" value="ARAC-FAMILY TRANSCRIPTIONAL REGULATOR"/>
    <property type="match status" value="1"/>
</dbReference>
<dbReference type="AlphaFoldDB" id="A0A3T1CZP5"/>
<proteinExistence type="predicted"/>
<dbReference type="SUPFAM" id="SSF51215">
    <property type="entry name" value="Regulatory protein AraC"/>
    <property type="match status" value="1"/>
</dbReference>
<dbReference type="Gene3D" id="1.10.10.60">
    <property type="entry name" value="Homeodomain-like"/>
    <property type="match status" value="2"/>
</dbReference>
<keyword evidence="1" id="KW-0805">Transcription regulation</keyword>
<feature type="domain" description="Fe/B12 periplasmic-binding" evidence="5">
    <location>
        <begin position="275"/>
        <end position="532"/>
    </location>
</feature>
<dbReference type="InterPro" id="IPR018060">
    <property type="entry name" value="HTH_AraC"/>
</dbReference>
<dbReference type="GO" id="GO:0003700">
    <property type="term" value="F:DNA-binding transcription factor activity"/>
    <property type="evidence" value="ECO:0007669"/>
    <property type="project" value="InterPro"/>
</dbReference>
<name>A0A3T1CZP5_9BACL</name>
<evidence type="ECO:0000259" key="5">
    <source>
        <dbReference type="PROSITE" id="PS50983"/>
    </source>
</evidence>
<reference evidence="6 7" key="1">
    <citation type="submission" date="2019-01" db="EMBL/GenBank/DDBJ databases">
        <title>Complete genome sequence of Cohnella hallensis HS21 isolated from Korean fir (Abies koreana) rhizospheric soil.</title>
        <authorList>
            <person name="Jiang L."/>
            <person name="Kang S.W."/>
            <person name="Kim S."/>
            <person name="Jung J."/>
            <person name="Kim C.Y."/>
            <person name="Kim D.H."/>
            <person name="Kim S.W."/>
            <person name="Lee J."/>
        </authorList>
    </citation>
    <scope>NUCLEOTIDE SEQUENCE [LARGE SCALE GENOMIC DNA]</scope>
    <source>
        <strain evidence="6 7">HS21</strain>
    </source>
</reference>
<dbReference type="PRINTS" id="PR00032">
    <property type="entry name" value="HTHARAC"/>
</dbReference>
<organism evidence="6 7">
    <name type="scientific">Cohnella abietis</name>
    <dbReference type="NCBI Taxonomy" id="2507935"/>
    <lineage>
        <taxon>Bacteria</taxon>
        <taxon>Bacillati</taxon>
        <taxon>Bacillota</taxon>
        <taxon>Bacilli</taxon>
        <taxon>Bacillales</taxon>
        <taxon>Paenibacillaceae</taxon>
        <taxon>Cohnella</taxon>
    </lineage>
</organism>
<evidence type="ECO:0008006" key="8">
    <source>
        <dbReference type="Google" id="ProtNLM"/>
    </source>
</evidence>
<keyword evidence="7" id="KW-1185">Reference proteome</keyword>
<dbReference type="PANTHER" id="PTHR43280:SF28">
    <property type="entry name" value="HTH-TYPE TRANSCRIPTIONAL ACTIVATOR RHAS"/>
    <property type="match status" value="1"/>
</dbReference>
<dbReference type="InterPro" id="IPR003313">
    <property type="entry name" value="AraC-bd"/>
</dbReference>
<dbReference type="PROSITE" id="PS01124">
    <property type="entry name" value="HTH_ARAC_FAMILY_2"/>
    <property type="match status" value="1"/>
</dbReference>
<gene>
    <name evidence="6" type="ORF">KCTCHS21_06970</name>
</gene>
<dbReference type="Pfam" id="PF02311">
    <property type="entry name" value="AraC_binding"/>
    <property type="match status" value="1"/>
</dbReference>
<evidence type="ECO:0000256" key="2">
    <source>
        <dbReference type="ARBA" id="ARBA00023125"/>
    </source>
</evidence>
<dbReference type="Pfam" id="PF01497">
    <property type="entry name" value="Peripla_BP_2"/>
    <property type="match status" value="1"/>
</dbReference>
<keyword evidence="2" id="KW-0238">DNA-binding</keyword>
<dbReference type="Gene3D" id="2.60.120.10">
    <property type="entry name" value="Jelly Rolls"/>
    <property type="match status" value="1"/>
</dbReference>
<accession>A0A3T1CZP5</accession>
<dbReference type="GO" id="GO:0043565">
    <property type="term" value="F:sequence-specific DNA binding"/>
    <property type="evidence" value="ECO:0007669"/>
    <property type="project" value="InterPro"/>
</dbReference>
<evidence type="ECO:0000256" key="3">
    <source>
        <dbReference type="ARBA" id="ARBA00023163"/>
    </source>
</evidence>
<dbReference type="InterPro" id="IPR009057">
    <property type="entry name" value="Homeodomain-like_sf"/>
</dbReference>
<evidence type="ECO:0000259" key="4">
    <source>
        <dbReference type="PROSITE" id="PS01124"/>
    </source>
</evidence>
<dbReference type="SUPFAM" id="SSF46689">
    <property type="entry name" value="Homeodomain-like"/>
    <property type="match status" value="2"/>
</dbReference>
<dbReference type="InterPro" id="IPR037923">
    <property type="entry name" value="HTH-like"/>
</dbReference>
<dbReference type="Proteomes" id="UP000289856">
    <property type="component" value="Chromosome"/>
</dbReference>
<dbReference type="InterPro" id="IPR002491">
    <property type="entry name" value="ABC_transptr_periplasmic_BD"/>
</dbReference>
<dbReference type="PROSITE" id="PS50983">
    <property type="entry name" value="FE_B12_PBP"/>
    <property type="match status" value="1"/>
</dbReference>
<evidence type="ECO:0000256" key="1">
    <source>
        <dbReference type="ARBA" id="ARBA00023015"/>
    </source>
</evidence>
<dbReference type="Pfam" id="PF12833">
    <property type="entry name" value="HTH_18"/>
    <property type="match status" value="1"/>
</dbReference>
<dbReference type="InterPro" id="IPR014710">
    <property type="entry name" value="RmlC-like_jellyroll"/>
</dbReference>
<feature type="domain" description="HTH araC/xylS-type" evidence="4">
    <location>
        <begin position="173"/>
        <end position="271"/>
    </location>
</feature>
<dbReference type="SMART" id="SM00342">
    <property type="entry name" value="HTH_ARAC"/>
    <property type="match status" value="1"/>
</dbReference>
<keyword evidence="3" id="KW-0804">Transcription</keyword>
<protein>
    <recommendedName>
        <fullName evidence="8">HTH-type transcriptional activator Btr</fullName>
    </recommendedName>
</protein>
<dbReference type="InterPro" id="IPR020449">
    <property type="entry name" value="Tscrpt_reg_AraC-type_HTH"/>
</dbReference>
<evidence type="ECO:0000313" key="7">
    <source>
        <dbReference type="Proteomes" id="UP000289856"/>
    </source>
</evidence>
<dbReference type="KEGG" id="cohn:KCTCHS21_06970"/>
<evidence type="ECO:0000313" key="6">
    <source>
        <dbReference type="EMBL" id="BBI31298.1"/>
    </source>
</evidence>
<dbReference type="SUPFAM" id="SSF53807">
    <property type="entry name" value="Helical backbone' metal receptor"/>
    <property type="match status" value="1"/>
</dbReference>
<sequence length="536" mass="62532">MTLAKQINEMIFHIFHVEHTSCTDQTELSSHFVSTYQVIFVSKGKGRIEINGEVHLAEAGKTFFLQKGKKVQITSNAQEPLEFYEIAYSYKSRYQTNGTWQLYKEEGITFPIEGEVYIGNHSQALHLFEQLYVSAQEQEDLRQYRQKSLFMEFIYIVLKGISEQQHDIVKGMEHTFNYLKTHYMEMISLDFLAEMAGFSPSYYSRLFKKIKGVSPTTYITKLRIERAKELLVLSNSSYQDIAQSVGYKEESYFSRMFKKETGHSPAHYLKLKRKKIAIMRHTFNGDLLALGVTPHVSVRLSDWDNFHLKDQLKDSRVIAIYDSHSLDDLIRFEPDIIVSDREWGNKNEDLSLIAPTVVISYWELDWRQRFLQIANVIGKHKEARGWLTRYDRKAMQAQVSIKAYIGDKTVLILRIIGGKLRVYGMDRNIGCVLYEDLQITPPQEVRAIKWRKAILTEDLPKYGADMILIMCSPKRRDQKLWEQVQLSSEWQGLTAVRSSQWHLIDIYPWIDYSALSHELMIDRILSLLTPSNKTSK</sequence>